<dbReference type="PANTHER" id="PTHR46268">
    <property type="entry name" value="STRESS RESPONSE PROTEIN NHAX"/>
    <property type="match status" value="1"/>
</dbReference>
<name>A0A0U3PS53_9HYPH</name>
<gene>
    <name evidence="3" type="ORF">APZ00_15730</name>
</gene>
<accession>A0A0U3PS53</accession>
<feature type="domain" description="UspA" evidence="2">
    <location>
        <begin position="2"/>
        <end position="156"/>
    </location>
</feature>
<evidence type="ECO:0000313" key="3">
    <source>
        <dbReference type="EMBL" id="ALV30141.1"/>
    </source>
</evidence>
<dbReference type="InterPro" id="IPR006015">
    <property type="entry name" value="Universal_stress_UspA"/>
</dbReference>
<dbReference type="STRING" id="121719.APZ00_15730"/>
<organism evidence="3 4">
    <name type="scientific">Pannonibacter phragmitetus</name>
    <dbReference type="NCBI Taxonomy" id="121719"/>
    <lineage>
        <taxon>Bacteria</taxon>
        <taxon>Pseudomonadati</taxon>
        <taxon>Pseudomonadota</taxon>
        <taxon>Alphaproteobacteria</taxon>
        <taxon>Hyphomicrobiales</taxon>
        <taxon>Stappiaceae</taxon>
        <taxon>Pannonibacter</taxon>
    </lineage>
</organism>
<sequence>MKCILACIDGSIYAESVCEYARRIGRLTSAPIKVVHALGRRELASGKVDYSGSLYTDEREELLKELSELDERKAALSTRRARHLLDTAVERAGGTSGMAVSSQLRHGDVTDVIEDLQDEARLIIIGKRGEGADFAKLHLGSNLERVLRAAHVPVLVASRGFIPMERMTLAFDGSETAQRIVAMLCDQPFLAAMPVRLLMVGHNKSDALERLHAAEQRLKASGYTAHVEIVDGQPEKVIAQKVKEDATSLLVMGAYGHSRIRSLVLGSTTSALIKECAIPVLVVR</sequence>
<evidence type="ECO:0000259" key="2">
    <source>
        <dbReference type="Pfam" id="PF00582"/>
    </source>
</evidence>
<dbReference type="InterPro" id="IPR006016">
    <property type="entry name" value="UspA"/>
</dbReference>
<keyword evidence="4" id="KW-1185">Reference proteome</keyword>
<comment type="similarity">
    <text evidence="1">Belongs to the universal stress protein A family.</text>
</comment>
<proteinExistence type="inferred from homology"/>
<protein>
    <submittedName>
        <fullName evidence="3">Universal stress protein UspA</fullName>
    </submittedName>
</protein>
<evidence type="ECO:0000256" key="1">
    <source>
        <dbReference type="ARBA" id="ARBA00008791"/>
    </source>
</evidence>
<evidence type="ECO:0000313" key="4">
    <source>
        <dbReference type="Proteomes" id="UP000064921"/>
    </source>
</evidence>
<reference evidence="3 4" key="1">
    <citation type="submission" date="2015-10" db="EMBL/GenBank/DDBJ databases">
        <title>The world's first case of liver abscess caused by Pannonibacter phragmitetus.</title>
        <authorList>
            <person name="Ming D."/>
            <person name="Wang M."/>
            <person name="Zhou Y."/>
            <person name="Jiang T."/>
            <person name="Hu S."/>
        </authorList>
    </citation>
    <scope>NUCLEOTIDE SEQUENCE [LARGE SCALE GENOMIC DNA]</scope>
    <source>
        <strain evidence="3 4">31801</strain>
    </source>
</reference>
<dbReference type="PRINTS" id="PR01438">
    <property type="entry name" value="UNVRSLSTRESS"/>
</dbReference>
<dbReference type="KEGG" id="pphr:APZ00_15730"/>
<dbReference type="EMBL" id="CP013068">
    <property type="protein sequence ID" value="ALV30141.1"/>
    <property type="molecule type" value="Genomic_DNA"/>
</dbReference>
<feature type="domain" description="UspA" evidence="2">
    <location>
        <begin position="207"/>
        <end position="284"/>
    </location>
</feature>
<dbReference type="Gene3D" id="3.40.50.12370">
    <property type="match status" value="1"/>
</dbReference>
<dbReference type="PANTHER" id="PTHR46268:SF6">
    <property type="entry name" value="UNIVERSAL STRESS PROTEIN UP12"/>
    <property type="match status" value="1"/>
</dbReference>
<dbReference type="CDD" id="cd00293">
    <property type="entry name" value="USP-like"/>
    <property type="match status" value="2"/>
</dbReference>
<dbReference type="Pfam" id="PF00582">
    <property type="entry name" value="Usp"/>
    <property type="match status" value="2"/>
</dbReference>
<dbReference type="SUPFAM" id="SSF52402">
    <property type="entry name" value="Adenine nucleotide alpha hydrolases-like"/>
    <property type="match status" value="2"/>
</dbReference>
<dbReference type="AlphaFoldDB" id="A0A0U3PS53"/>
<dbReference type="Proteomes" id="UP000064921">
    <property type="component" value="Chromosome"/>
</dbReference>